<comment type="caution">
    <text evidence="2">The sequence shown here is derived from an EMBL/GenBank/DDBJ whole genome shotgun (WGS) entry which is preliminary data.</text>
</comment>
<keyword evidence="3" id="KW-1185">Reference proteome</keyword>
<protein>
    <submittedName>
        <fullName evidence="2">Uncharacterized protein</fullName>
    </submittedName>
</protein>
<keyword evidence="1" id="KW-0472">Membrane</keyword>
<evidence type="ECO:0000313" key="2">
    <source>
        <dbReference type="EMBL" id="TGY92545.1"/>
    </source>
</evidence>
<gene>
    <name evidence="2" type="ORF">E5162_13000</name>
</gene>
<dbReference type="Proteomes" id="UP000305451">
    <property type="component" value="Unassembled WGS sequence"/>
</dbReference>
<organism evidence="2 3">
    <name type="scientific">Marinicauda pacifica</name>
    <dbReference type="NCBI Taxonomy" id="1133559"/>
    <lineage>
        <taxon>Bacteria</taxon>
        <taxon>Pseudomonadati</taxon>
        <taxon>Pseudomonadota</taxon>
        <taxon>Alphaproteobacteria</taxon>
        <taxon>Maricaulales</taxon>
        <taxon>Maricaulaceae</taxon>
        <taxon>Marinicauda</taxon>
    </lineage>
</organism>
<name>A0A4S2H9K4_9PROT</name>
<keyword evidence="1" id="KW-1133">Transmembrane helix</keyword>
<dbReference type="EMBL" id="SRXV01000003">
    <property type="protein sequence ID" value="TGY92545.1"/>
    <property type="molecule type" value="Genomic_DNA"/>
</dbReference>
<dbReference type="RefSeq" id="WP_135945679.1">
    <property type="nucleotide sequence ID" value="NZ_BMEI01000003.1"/>
</dbReference>
<evidence type="ECO:0000313" key="3">
    <source>
        <dbReference type="Proteomes" id="UP000305451"/>
    </source>
</evidence>
<dbReference type="AlphaFoldDB" id="A0A4S2H9K4"/>
<accession>A0A4S2H9K4</accession>
<proteinExistence type="predicted"/>
<feature type="transmembrane region" description="Helical" evidence="1">
    <location>
        <begin position="36"/>
        <end position="54"/>
    </location>
</feature>
<keyword evidence="1" id="KW-0812">Transmembrane</keyword>
<sequence length="72" mass="7566">MASEGQGTRTRIKALIAGFAAGVVAMPLIAWLVGNIAYGVIAGLMTGAALAAIFQDRVSRRRPRDAKDEPPE</sequence>
<evidence type="ECO:0000256" key="1">
    <source>
        <dbReference type="SAM" id="Phobius"/>
    </source>
</evidence>
<feature type="transmembrane region" description="Helical" evidence="1">
    <location>
        <begin position="12"/>
        <end position="30"/>
    </location>
</feature>
<reference evidence="2 3" key="1">
    <citation type="journal article" date="2013" name="Int. J. Syst. Evol. Microbiol.">
        <title>Marinicauda pacifica gen. nov., sp. nov., a prosthecate alphaproteobacterium of the family Hyphomonadaceae isolated from deep seawater.</title>
        <authorList>
            <person name="Zhang X.Y."/>
            <person name="Li G.W."/>
            <person name="Wang C.S."/>
            <person name="Zhang Y.J."/>
            <person name="Xu X.W."/>
            <person name="Li H."/>
            <person name="Liu A."/>
            <person name="Liu C."/>
            <person name="Xie B.B."/>
            <person name="Qin Q.L."/>
            <person name="Xu Z."/>
            <person name="Chen X.L."/>
            <person name="Zhou B.C."/>
            <person name="Zhang Y.Z."/>
        </authorList>
    </citation>
    <scope>NUCLEOTIDE SEQUENCE [LARGE SCALE GENOMIC DNA]</scope>
    <source>
        <strain evidence="2 3">P-1 km-3</strain>
    </source>
</reference>